<keyword evidence="2" id="KW-0472">Membrane</keyword>
<feature type="coiled-coil region" evidence="1">
    <location>
        <begin position="9"/>
        <end position="115"/>
    </location>
</feature>
<accession>A0ABN7S3D9</accession>
<keyword evidence="2" id="KW-1133">Transmembrane helix</keyword>
<evidence type="ECO:0000313" key="3">
    <source>
        <dbReference type="EMBL" id="CAG5091615.1"/>
    </source>
</evidence>
<keyword evidence="1" id="KW-0175">Coiled coil</keyword>
<feature type="transmembrane region" description="Helical" evidence="2">
    <location>
        <begin position="118"/>
        <end position="138"/>
    </location>
</feature>
<gene>
    <name evidence="3" type="ORF">OKIOD_LOCUS4722</name>
</gene>
<evidence type="ECO:0000256" key="1">
    <source>
        <dbReference type="SAM" id="Coils"/>
    </source>
</evidence>
<organism evidence="3 4">
    <name type="scientific">Oikopleura dioica</name>
    <name type="common">Tunicate</name>
    <dbReference type="NCBI Taxonomy" id="34765"/>
    <lineage>
        <taxon>Eukaryota</taxon>
        <taxon>Metazoa</taxon>
        <taxon>Chordata</taxon>
        <taxon>Tunicata</taxon>
        <taxon>Appendicularia</taxon>
        <taxon>Copelata</taxon>
        <taxon>Oikopleuridae</taxon>
        <taxon>Oikopleura</taxon>
    </lineage>
</organism>
<dbReference type="Proteomes" id="UP001158576">
    <property type="component" value="Chromosome PAR"/>
</dbReference>
<protein>
    <submittedName>
        <fullName evidence="3">Oidioi.mRNA.OKI2018_I69.PAR.g13164.t1.cds</fullName>
    </submittedName>
</protein>
<keyword evidence="4" id="KW-1185">Reference proteome</keyword>
<keyword evidence="2" id="KW-0812">Transmembrane</keyword>
<proteinExistence type="predicted"/>
<sequence>MRKEMKLVKKSCLEEIEEDRAKKEREEKARQKIISILQGSSESSDYVSAEEEKETEVQIFEHEAKLLEKEDEIEVLRYQKEQLERKLEAEKNLEVDELNQQIEDLLQRKKEIETENSSTVGIVIGSLVGVGLIAGLIAGPKLVVLYLNYRYKKELRQHETNVEKSMHDTSEHLLYT</sequence>
<evidence type="ECO:0000256" key="2">
    <source>
        <dbReference type="SAM" id="Phobius"/>
    </source>
</evidence>
<name>A0ABN7S3D9_OIKDI</name>
<dbReference type="EMBL" id="OU015568">
    <property type="protein sequence ID" value="CAG5091615.1"/>
    <property type="molecule type" value="Genomic_DNA"/>
</dbReference>
<reference evidence="3 4" key="1">
    <citation type="submission" date="2021-04" db="EMBL/GenBank/DDBJ databases">
        <authorList>
            <person name="Bliznina A."/>
        </authorList>
    </citation>
    <scope>NUCLEOTIDE SEQUENCE [LARGE SCALE GENOMIC DNA]</scope>
</reference>
<evidence type="ECO:0000313" key="4">
    <source>
        <dbReference type="Proteomes" id="UP001158576"/>
    </source>
</evidence>